<accession>A0ABW4I1F3</accession>
<gene>
    <name evidence="1" type="ORF">ACFSCW_06530</name>
</gene>
<evidence type="ECO:0000313" key="1">
    <source>
        <dbReference type="EMBL" id="MFD1611455.1"/>
    </source>
</evidence>
<name>A0ABW4I1F3_9SPHN</name>
<reference evidence="2" key="1">
    <citation type="journal article" date="2019" name="Int. J. Syst. Evol. Microbiol.">
        <title>The Global Catalogue of Microorganisms (GCM) 10K type strain sequencing project: providing services to taxonomists for standard genome sequencing and annotation.</title>
        <authorList>
            <consortium name="The Broad Institute Genomics Platform"/>
            <consortium name="The Broad Institute Genome Sequencing Center for Infectious Disease"/>
            <person name="Wu L."/>
            <person name="Ma J."/>
        </authorList>
    </citation>
    <scope>NUCLEOTIDE SEQUENCE [LARGE SCALE GENOMIC DNA]</scope>
    <source>
        <strain evidence="2">CGMCC 1.16275</strain>
    </source>
</reference>
<dbReference type="Proteomes" id="UP001597115">
    <property type="component" value="Unassembled WGS sequence"/>
</dbReference>
<comment type="caution">
    <text evidence="1">The sequence shown here is derived from an EMBL/GenBank/DDBJ whole genome shotgun (WGS) entry which is preliminary data.</text>
</comment>
<dbReference type="RefSeq" id="WP_380888049.1">
    <property type="nucleotide sequence ID" value="NZ_JBHUDY010000001.1"/>
</dbReference>
<proteinExistence type="predicted"/>
<sequence>MGDSESGGTRCIERLHYGVAISRRDDARRVHRTDQYPTDFGQPFCGHVSAQSRFDFLDGAGPEIERCQLDRARPDPLGDLLAGNDQILAAIVYGAHHDVGVRVACIESRFSRLGADLRHRVCLIRFPCKSSS</sequence>
<keyword evidence="2" id="KW-1185">Reference proteome</keyword>
<dbReference type="EMBL" id="JBHUDY010000001">
    <property type="protein sequence ID" value="MFD1611455.1"/>
    <property type="molecule type" value="Genomic_DNA"/>
</dbReference>
<organism evidence="1 2">
    <name type="scientific">Sphingomonas tabacisoli</name>
    <dbReference type="NCBI Taxonomy" id="2249466"/>
    <lineage>
        <taxon>Bacteria</taxon>
        <taxon>Pseudomonadati</taxon>
        <taxon>Pseudomonadota</taxon>
        <taxon>Alphaproteobacteria</taxon>
        <taxon>Sphingomonadales</taxon>
        <taxon>Sphingomonadaceae</taxon>
        <taxon>Sphingomonas</taxon>
    </lineage>
</organism>
<protein>
    <submittedName>
        <fullName evidence="1">Uncharacterized protein</fullName>
    </submittedName>
</protein>
<evidence type="ECO:0000313" key="2">
    <source>
        <dbReference type="Proteomes" id="UP001597115"/>
    </source>
</evidence>